<protein>
    <recommendedName>
        <fullName evidence="4">MacB-like core domain-containing protein</fullName>
    </recommendedName>
</protein>
<feature type="transmembrane region" description="Helical" evidence="1">
    <location>
        <begin position="12"/>
        <end position="33"/>
    </location>
</feature>
<dbReference type="AlphaFoldDB" id="A0A1I0W4D0"/>
<sequence>MKMIHWEHIIEIGLKNAVMFSMLLILITINFSLTGNIAKKNEESQKVENNYKSTYGETTFYWMTEALKDQEYYNYMEGDSNGSSYKKMTDLLNELWNEKSFQFYTCNNQTLILKGKMKDIFLEGYEDGDFSDAVKTENGKDISMVKSVQVSSGFFDCNNIQINSGRAFSKEDYLYTEGKTIPVIMGKAYKDYYKIGDILDANFIMEDMKMEVVGFLEDKSFFLSYFENDFVSLERYILIPAWNFSDKSEFSKMATLTQLNGNIKANQGYEELSEQINNIVKKYNSKWQMNIEDPNSDSGTNVVKKYQKMTSQVSNQFNILVILIMIFIVISLVINIFSILEKYKYNFSVELLCGAGFWDIYKESMGFTISLILLGNLGSTLYLFINDSGKNSIILVDILSIVIVAIMAVASYIHIKRMNLGDIIGGEE</sequence>
<dbReference type="STRING" id="1120918.SAMN05216249_10350"/>
<feature type="transmembrane region" description="Helical" evidence="1">
    <location>
        <begin position="365"/>
        <end position="385"/>
    </location>
</feature>
<keyword evidence="1" id="KW-1133">Transmembrane helix</keyword>
<dbReference type="Proteomes" id="UP000198838">
    <property type="component" value="Unassembled WGS sequence"/>
</dbReference>
<proteinExistence type="predicted"/>
<accession>A0A1I0W4D0</accession>
<feature type="transmembrane region" description="Helical" evidence="1">
    <location>
        <begin position="317"/>
        <end position="340"/>
    </location>
</feature>
<dbReference type="EMBL" id="FOJY01000003">
    <property type="protein sequence ID" value="SFA83080.1"/>
    <property type="molecule type" value="Genomic_DNA"/>
</dbReference>
<organism evidence="2 3">
    <name type="scientific">Acetitomaculum ruminis DSM 5522</name>
    <dbReference type="NCBI Taxonomy" id="1120918"/>
    <lineage>
        <taxon>Bacteria</taxon>
        <taxon>Bacillati</taxon>
        <taxon>Bacillota</taxon>
        <taxon>Clostridia</taxon>
        <taxon>Lachnospirales</taxon>
        <taxon>Lachnospiraceae</taxon>
        <taxon>Acetitomaculum</taxon>
    </lineage>
</organism>
<keyword evidence="3" id="KW-1185">Reference proteome</keyword>
<evidence type="ECO:0008006" key="4">
    <source>
        <dbReference type="Google" id="ProtNLM"/>
    </source>
</evidence>
<keyword evidence="1" id="KW-0812">Transmembrane</keyword>
<evidence type="ECO:0000256" key="1">
    <source>
        <dbReference type="SAM" id="Phobius"/>
    </source>
</evidence>
<gene>
    <name evidence="2" type="ORF">SAMN05216249_10350</name>
</gene>
<evidence type="ECO:0000313" key="2">
    <source>
        <dbReference type="EMBL" id="SFA83080.1"/>
    </source>
</evidence>
<reference evidence="2 3" key="1">
    <citation type="submission" date="2016-10" db="EMBL/GenBank/DDBJ databases">
        <authorList>
            <person name="de Groot N.N."/>
        </authorList>
    </citation>
    <scope>NUCLEOTIDE SEQUENCE [LARGE SCALE GENOMIC DNA]</scope>
    <source>
        <strain evidence="2 3">DSM 5522</strain>
    </source>
</reference>
<name>A0A1I0W4D0_9FIRM</name>
<dbReference type="OrthoDB" id="2034769at2"/>
<keyword evidence="1" id="KW-0472">Membrane</keyword>
<feature type="transmembrane region" description="Helical" evidence="1">
    <location>
        <begin position="391"/>
        <end position="413"/>
    </location>
</feature>
<dbReference type="RefSeq" id="WP_092870463.1">
    <property type="nucleotide sequence ID" value="NZ_FOJY01000003.1"/>
</dbReference>
<evidence type="ECO:0000313" key="3">
    <source>
        <dbReference type="Proteomes" id="UP000198838"/>
    </source>
</evidence>